<reference evidence="9 10" key="1">
    <citation type="submission" date="2024-05" db="EMBL/GenBank/DDBJ databases">
        <title>Roseateles sp. 2.12 16S ribosomal RNA gene Genome sequencing and assembly.</title>
        <authorList>
            <person name="Woo H."/>
        </authorList>
    </citation>
    <scope>NUCLEOTIDE SEQUENCE [LARGE SCALE GENOMIC DNA]</scope>
    <source>
        <strain evidence="9 10">2.12</strain>
    </source>
</reference>
<feature type="compositionally biased region" description="Low complexity" evidence="3">
    <location>
        <begin position="409"/>
        <end position="425"/>
    </location>
</feature>
<dbReference type="Gene3D" id="2.40.30.170">
    <property type="match status" value="1"/>
</dbReference>
<dbReference type="Pfam" id="PF11604">
    <property type="entry name" value="CusF_Ec"/>
    <property type="match status" value="1"/>
</dbReference>
<gene>
    <name evidence="9" type="ORF">ABDJ40_13480</name>
</gene>
<evidence type="ECO:0000259" key="5">
    <source>
        <dbReference type="Pfam" id="PF25869"/>
    </source>
</evidence>
<feature type="domain" description="CusB-like three alpha-helical bundle" evidence="5">
    <location>
        <begin position="167"/>
        <end position="214"/>
    </location>
</feature>
<proteinExistence type="inferred from homology"/>
<evidence type="ECO:0000256" key="2">
    <source>
        <dbReference type="ARBA" id="ARBA00022448"/>
    </source>
</evidence>
<dbReference type="Pfam" id="PF25954">
    <property type="entry name" value="Beta-barrel_RND_2"/>
    <property type="match status" value="1"/>
</dbReference>
<dbReference type="PANTHER" id="PTHR30097:SF15">
    <property type="entry name" value="CATION EFFLUX SYSTEM PROTEIN CUSB"/>
    <property type="match status" value="1"/>
</dbReference>
<feature type="domain" description="CusB-like beta-barrel" evidence="7">
    <location>
        <begin position="252"/>
        <end position="329"/>
    </location>
</feature>
<protein>
    <submittedName>
        <fullName evidence="9">Efflux RND transporter periplasmic adaptor subunit</fullName>
    </submittedName>
</protein>
<dbReference type="EMBL" id="JBDPZC010000006">
    <property type="protein sequence ID" value="MEO3713770.1"/>
    <property type="molecule type" value="Genomic_DNA"/>
</dbReference>
<dbReference type="InterPro" id="IPR058792">
    <property type="entry name" value="Beta-barrel_RND_2"/>
</dbReference>
<dbReference type="RefSeq" id="WP_347610488.1">
    <property type="nucleotide sequence ID" value="NZ_JBDPZC010000006.1"/>
</dbReference>
<evidence type="ECO:0000313" key="9">
    <source>
        <dbReference type="EMBL" id="MEO3713770.1"/>
    </source>
</evidence>
<dbReference type="InterPro" id="IPR006143">
    <property type="entry name" value="RND_pump_MFP"/>
</dbReference>
<evidence type="ECO:0000256" key="3">
    <source>
        <dbReference type="SAM" id="MobiDB-lite"/>
    </source>
</evidence>
<dbReference type="Pfam" id="PF19335">
    <property type="entry name" value="HMBD"/>
    <property type="match status" value="1"/>
</dbReference>
<dbReference type="Gene3D" id="2.40.50.320">
    <property type="entry name" value="Copper binding periplasmic protein CusF"/>
    <property type="match status" value="1"/>
</dbReference>
<comment type="similarity">
    <text evidence="1">Belongs to the membrane fusion protein (MFP) (TC 8.A.1) family.</text>
</comment>
<feature type="domain" description="Heavy metal binding" evidence="4">
    <location>
        <begin position="53"/>
        <end position="80"/>
    </location>
</feature>
<dbReference type="InterPro" id="IPR058791">
    <property type="entry name" value="3HB_CusB"/>
</dbReference>
<dbReference type="Gene3D" id="2.40.50.100">
    <property type="match status" value="1"/>
</dbReference>
<dbReference type="NCBIfam" id="TIGR01730">
    <property type="entry name" value="RND_mfp"/>
    <property type="match status" value="1"/>
</dbReference>
<feature type="domain" description="CusB-like barrel-sandwich hybrid" evidence="6">
    <location>
        <begin position="131"/>
        <end position="248"/>
    </location>
</feature>
<accession>A0ABV0GFC5</accession>
<feature type="region of interest" description="Disordered" evidence="3">
    <location>
        <begin position="405"/>
        <end position="425"/>
    </location>
</feature>
<name>A0ABV0GFC5_9BURK</name>
<dbReference type="PANTHER" id="PTHR30097">
    <property type="entry name" value="CATION EFFLUX SYSTEM PROTEIN CUSB"/>
    <property type="match status" value="1"/>
</dbReference>
<dbReference type="Pfam" id="PF25869">
    <property type="entry name" value="3HB_CusB"/>
    <property type="match status" value="1"/>
</dbReference>
<dbReference type="InterPro" id="IPR045800">
    <property type="entry name" value="HMBD"/>
</dbReference>
<dbReference type="SUPFAM" id="SSF111369">
    <property type="entry name" value="HlyD-like secretion proteins"/>
    <property type="match status" value="1"/>
</dbReference>
<evidence type="ECO:0000259" key="6">
    <source>
        <dbReference type="Pfam" id="PF25919"/>
    </source>
</evidence>
<evidence type="ECO:0000256" key="1">
    <source>
        <dbReference type="ARBA" id="ARBA00009477"/>
    </source>
</evidence>
<keyword evidence="2" id="KW-0813">Transport</keyword>
<dbReference type="Pfam" id="PF25967">
    <property type="entry name" value="RND-MFP_C"/>
    <property type="match status" value="1"/>
</dbReference>
<organism evidence="9 10">
    <name type="scientific">Roseateles flavus</name>
    <dbReference type="NCBI Taxonomy" id="3149041"/>
    <lineage>
        <taxon>Bacteria</taxon>
        <taxon>Pseudomonadati</taxon>
        <taxon>Pseudomonadota</taxon>
        <taxon>Betaproteobacteria</taxon>
        <taxon>Burkholderiales</taxon>
        <taxon>Sphaerotilaceae</taxon>
        <taxon>Roseateles</taxon>
    </lineage>
</organism>
<dbReference type="InterPro" id="IPR042230">
    <property type="entry name" value="CusF_sf"/>
</dbReference>
<dbReference type="InterPro" id="IPR021647">
    <property type="entry name" value="CusF_Ec"/>
</dbReference>
<evidence type="ECO:0000313" key="10">
    <source>
        <dbReference type="Proteomes" id="UP001462640"/>
    </source>
</evidence>
<sequence length="513" mass="54385">MNTKNFIAGLTLLAAGIAAGWGLSSWRASSVSHDNVSKEANVPAAKAERKVLYWYDPMSPTQRFDKPGKSPFMDMQLQPKYADEVSDQSPGLSVSAQTVQSLGLRVASVQERPTAARVEAVGTVQLNERDVSIVQARTGGFVERVYARAPGDVIAAGAPLVDLLLPEWVAAQREYLAVRALGDATLTQAARQRLLLLGMSEALVARLDQTHEPSARITVTAPQGGLIAELMVRQGMTVGAGMSLARINGLGSVWVEVAVPESQGGRVAVGQAAEMRFAAYGAEIFKARVVSILPESSKDTRTLRVRLELPNPGQRFKAGMFAQVSLQGAPQPRLLVPSEAVIRTGKRALAYVVDGPGRFHPVSVEVGEEIEDQLVVLSGLSAGQQVVASAQFLIDSEASLKGVTPPMEAASASPKTAPASSAATTAVDHTAHASYSAMGTIEEISKDEVTLSHGAIEALKWPAMTMGFKLDKPALAVGLKTKQAVKFSFVRRGDDYVIVSMEPASHATSGAQR</sequence>
<dbReference type="Gene3D" id="2.40.420.20">
    <property type="match status" value="1"/>
</dbReference>
<evidence type="ECO:0000259" key="7">
    <source>
        <dbReference type="Pfam" id="PF25954"/>
    </source>
</evidence>
<keyword evidence="10" id="KW-1185">Reference proteome</keyword>
<dbReference type="Pfam" id="PF25919">
    <property type="entry name" value="BSH_CusB"/>
    <property type="match status" value="1"/>
</dbReference>
<evidence type="ECO:0000259" key="4">
    <source>
        <dbReference type="Pfam" id="PF19335"/>
    </source>
</evidence>
<dbReference type="InterPro" id="IPR058790">
    <property type="entry name" value="BSH_CusB"/>
</dbReference>
<comment type="caution">
    <text evidence="9">The sequence shown here is derived from an EMBL/GenBank/DDBJ whole genome shotgun (WGS) entry which is preliminary data.</text>
</comment>
<evidence type="ECO:0000259" key="8">
    <source>
        <dbReference type="Pfam" id="PF25967"/>
    </source>
</evidence>
<dbReference type="InterPro" id="IPR058627">
    <property type="entry name" value="MdtA-like_C"/>
</dbReference>
<dbReference type="Gene3D" id="6.10.140.730">
    <property type="match status" value="1"/>
</dbReference>
<dbReference type="Proteomes" id="UP001462640">
    <property type="component" value="Unassembled WGS sequence"/>
</dbReference>
<feature type="domain" description="Multidrug resistance protein MdtA-like C-terminal permuted SH3" evidence="8">
    <location>
        <begin position="334"/>
        <end position="389"/>
    </location>
</feature>
<dbReference type="InterPro" id="IPR051909">
    <property type="entry name" value="MFP_Cation_Efflux"/>
</dbReference>